<keyword evidence="10" id="KW-1185">Reference proteome</keyword>
<dbReference type="CDD" id="cd14798">
    <property type="entry name" value="RX-CC_like"/>
    <property type="match status" value="1"/>
</dbReference>
<dbReference type="AlphaFoldDB" id="A0AAE1V1Q8"/>
<dbReference type="GO" id="GO:0005524">
    <property type="term" value="F:ATP binding"/>
    <property type="evidence" value="ECO:0007669"/>
    <property type="project" value="UniProtKB-KW"/>
</dbReference>
<evidence type="ECO:0000259" key="7">
    <source>
        <dbReference type="Pfam" id="PF00931"/>
    </source>
</evidence>
<dbReference type="GO" id="GO:0006952">
    <property type="term" value="P:defense response"/>
    <property type="evidence" value="ECO:0007669"/>
    <property type="project" value="UniProtKB-KW"/>
</dbReference>
<dbReference type="PANTHER" id="PTHR19338:SF32">
    <property type="entry name" value="OS06G0287500 PROTEIN"/>
    <property type="match status" value="1"/>
</dbReference>
<keyword evidence="4" id="KW-0547">Nucleotide-binding</keyword>
<evidence type="ECO:0000256" key="3">
    <source>
        <dbReference type="ARBA" id="ARBA00022737"/>
    </source>
</evidence>
<accession>A0AAE1V1Q8</accession>
<evidence type="ECO:0000256" key="2">
    <source>
        <dbReference type="ARBA" id="ARBA00022614"/>
    </source>
</evidence>
<evidence type="ECO:0000313" key="10">
    <source>
        <dbReference type="Proteomes" id="UP001291623"/>
    </source>
</evidence>
<dbReference type="InterPro" id="IPR002182">
    <property type="entry name" value="NB-ARC"/>
</dbReference>
<dbReference type="GO" id="GO:0043531">
    <property type="term" value="F:ADP binding"/>
    <property type="evidence" value="ECO:0007669"/>
    <property type="project" value="InterPro"/>
</dbReference>
<feature type="domain" description="Disease resistance N-terminal" evidence="8">
    <location>
        <begin position="8"/>
        <end position="87"/>
    </location>
</feature>
<feature type="domain" description="NB-ARC" evidence="7">
    <location>
        <begin position="188"/>
        <end position="230"/>
    </location>
</feature>
<evidence type="ECO:0000259" key="8">
    <source>
        <dbReference type="Pfam" id="PF18052"/>
    </source>
</evidence>
<organism evidence="9 10">
    <name type="scientific">Anisodus tanguticus</name>
    <dbReference type="NCBI Taxonomy" id="243964"/>
    <lineage>
        <taxon>Eukaryota</taxon>
        <taxon>Viridiplantae</taxon>
        <taxon>Streptophyta</taxon>
        <taxon>Embryophyta</taxon>
        <taxon>Tracheophyta</taxon>
        <taxon>Spermatophyta</taxon>
        <taxon>Magnoliopsida</taxon>
        <taxon>eudicotyledons</taxon>
        <taxon>Gunneridae</taxon>
        <taxon>Pentapetalae</taxon>
        <taxon>asterids</taxon>
        <taxon>lamiids</taxon>
        <taxon>Solanales</taxon>
        <taxon>Solanaceae</taxon>
        <taxon>Solanoideae</taxon>
        <taxon>Hyoscyameae</taxon>
        <taxon>Anisodus</taxon>
    </lineage>
</organism>
<dbReference type="InterPro" id="IPR038005">
    <property type="entry name" value="RX-like_CC"/>
</dbReference>
<dbReference type="InterPro" id="IPR027417">
    <property type="entry name" value="P-loop_NTPase"/>
</dbReference>
<sequence>MAEAAIIYFLRRLGYQLIQEGNVLSGVQDEIEWIKKEFQAMVAFLRDADKRQQRDETVAGWVKEVRILAFDAEDVIDEFLIQMDTTRWNSLYFFKYLKIRYQIGYHIRKIKKQVIEVKERKDRYVVNGLMMCEDALAASSYRGTGGMSPRWPGAASPFVREDDNDVLKNILFGFIASRGEPALDVMGAMDEGWLLERTSDYLQDKKYFLVLDDIWDDNLWEELKHAFPRRKG</sequence>
<dbReference type="SUPFAM" id="SSF52540">
    <property type="entry name" value="P-loop containing nucleoside triphosphate hydrolases"/>
    <property type="match status" value="1"/>
</dbReference>
<protein>
    <submittedName>
        <fullName evidence="9">Uncharacterized protein</fullName>
    </submittedName>
</protein>
<comment type="similarity">
    <text evidence="1">Belongs to the disease resistance NB-LRR family.</text>
</comment>
<dbReference type="PANTHER" id="PTHR19338">
    <property type="entry name" value="TRANSLOCASE OF INNER MITOCHONDRIAL MEMBRANE 13 HOMOLOG"/>
    <property type="match status" value="1"/>
</dbReference>
<dbReference type="Gene3D" id="1.20.5.4130">
    <property type="match status" value="1"/>
</dbReference>
<proteinExistence type="inferred from homology"/>
<dbReference type="Pfam" id="PF18052">
    <property type="entry name" value="Rx_N"/>
    <property type="match status" value="1"/>
</dbReference>
<evidence type="ECO:0000256" key="6">
    <source>
        <dbReference type="ARBA" id="ARBA00022840"/>
    </source>
</evidence>
<dbReference type="EMBL" id="JAVYJV010000018">
    <property type="protein sequence ID" value="KAK4347381.1"/>
    <property type="molecule type" value="Genomic_DNA"/>
</dbReference>
<comment type="caution">
    <text evidence="9">The sequence shown here is derived from an EMBL/GenBank/DDBJ whole genome shotgun (WGS) entry which is preliminary data.</text>
</comment>
<evidence type="ECO:0000256" key="4">
    <source>
        <dbReference type="ARBA" id="ARBA00022741"/>
    </source>
</evidence>
<keyword evidence="5" id="KW-0611">Plant defense</keyword>
<gene>
    <name evidence="9" type="ORF">RND71_033720</name>
</gene>
<dbReference type="Pfam" id="PF00931">
    <property type="entry name" value="NB-ARC"/>
    <property type="match status" value="1"/>
</dbReference>
<reference evidence="9" key="1">
    <citation type="submission" date="2023-12" db="EMBL/GenBank/DDBJ databases">
        <title>Genome assembly of Anisodus tanguticus.</title>
        <authorList>
            <person name="Wang Y.-J."/>
        </authorList>
    </citation>
    <scope>NUCLEOTIDE SEQUENCE</scope>
    <source>
        <strain evidence="9">KB-2021</strain>
        <tissue evidence="9">Leaf</tissue>
    </source>
</reference>
<keyword evidence="3" id="KW-0677">Repeat</keyword>
<keyword evidence="2" id="KW-0433">Leucine-rich repeat</keyword>
<name>A0AAE1V1Q8_9SOLA</name>
<evidence type="ECO:0000313" key="9">
    <source>
        <dbReference type="EMBL" id="KAK4347381.1"/>
    </source>
</evidence>
<keyword evidence="6" id="KW-0067">ATP-binding</keyword>
<dbReference type="Proteomes" id="UP001291623">
    <property type="component" value="Unassembled WGS sequence"/>
</dbReference>
<dbReference type="Gene3D" id="3.40.50.300">
    <property type="entry name" value="P-loop containing nucleotide triphosphate hydrolases"/>
    <property type="match status" value="1"/>
</dbReference>
<evidence type="ECO:0000256" key="1">
    <source>
        <dbReference type="ARBA" id="ARBA00008894"/>
    </source>
</evidence>
<dbReference type="InterPro" id="IPR041118">
    <property type="entry name" value="Rx_N"/>
</dbReference>
<evidence type="ECO:0000256" key="5">
    <source>
        <dbReference type="ARBA" id="ARBA00022821"/>
    </source>
</evidence>